<dbReference type="AlphaFoldDB" id="A0A2T4AH72"/>
<dbReference type="RefSeq" id="XP_024775945.1">
    <property type="nucleotide sequence ID" value="XM_024917036.1"/>
</dbReference>
<protein>
    <submittedName>
        <fullName evidence="2">Uncharacterized protein</fullName>
    </submittedName>
</protein>
<sequence>MAKPRHYVRHPSYVPNTARPITPSQMRSPFESPSLLHLLNPKEALVVQTIRGGDC</sequence>
<dbReference type="Proteomes" id="UP000241690">
    <property type="component" value="Unassembled WGS sequence"/>
</dbReference>
<dbReference type="GeneID" id="36625605"/>
<proteinExistence type="predicted"/>
<name>A0A2T4AH72_TRIHA</name>
<reference evidence="2 3" key="1">
    <citation type="submission" date="2016-07" db="EMBL/GenBank/DDBJ databases">
        <title>Multiple horizontal gene transfer events from other fungi enriched the ability of initially mycotrophic Trichoderma (Ascomycota) to feed on dead plant biomass.</title>
        <authorList>
            <consortium name="DOE Joint Genome Institute"/>
            <person name="Aerts A."/>
            <person name="Atanasova L."/>
            <person name="Chenthamara K."/>
            <person name="Zhang J."/>
            <person name="Grujic M."/>
            <person name="Henrissat B."/>
            <person name="Kuo A."/>
            <person name="Salamov A."/>
            <person name="Lipzen A."/>
            <person name="Labutti K."/>
            <person name="Barry K."/>
            <person name="Miao Y."/>
            <person name="Rahimi M.J."/>
            <person name="Shen Q."/>
            <person name="Grigoriev I.V."/>
            <person name="Kubicek C.P."/>
            <person name="Druzhinina I.S."/>
        </authorList>
    </citation>
    <scope>NUCLEOTIDE SEQUENCE [LARGE SCALE GENOMIC DNA]</scope>
    <source>
        <strain evidence="2 3">CBS 226.95</strain>
    </source>
</reference>
<evidence type="ECO:0000256" key="1">
    <source>
        <dbReference type="SAM" id="MobiDB-lite"/>
    </source>
</evidence>
<gene>
    <name evidence="2" type="ORF">M431DRAFT_492726</name>
</gene>
<evidence type="ECO:0000313" key="3">
    <source>
        <dbReference type="Proteomes" id="UP000241690"/>
    </source>
</evidence>
<keyword evidence="3" id="KW-1185">Reference proteome</keyword>
<feature type="region of interest" description="Disordered" evidence="1">
    <location>
        <begin position="1"/>
        <end position="27"/>
    </location>
</feature>
<accession>A0A2T4AH72</accession>
<organism evidence="2 3">
    <name type="scientific">Trichoderma harzianum CBS 226.95</name>
    <dbReference type="NCBI Taxonomy" id="983964"/>
    <lineage>
        <taxon>Eukaryota</taxon>
        <taxon>Fungi</taxon>
        <taxon>Dikarya</taxon>
        <taxon>Ascomycota</taxon>
        <taxon>Pezizomycotina</taxon>
        <taxon>Sordariomycetes</taxon>
        <taxon>Hypocreomycetidae</taxon>
        <taxon>Hypocreales</taxon>
        <taxon>Hypocreaceae</taxon>
        <taxon>Trichoderma</taxon>
    </lineage>
</organism>
<dbReference type="EMBL" id="KZ679678">
    <property type="protein sequence ID" value="PTB56268.1"/>
    <property type="molecule type" value="Genomic_DNA"/>
</dbReference>
<evidence type="ECO:0000313" key="2">
    <source>
        <dbReference type="EMBL" id="PTB56268.1"/>
    </source>
</evidence>